<comment type="caution">
    <text evidence="1">The sequence shown here is derived from an EMBL/GenBank/DDBJ whole genome shotgun (WGS) entry which is preliminary data.</text>
</comment>
<name>A0A916WWC1_9MICO</name>
<dbReference type="SUPFAM" id="SSF54285">
    <property type="entry name" value="MoaD/ThiS"/>
    <property type="match status" value="1"/>
</dbReference>
<dbReference type="PANTHER" id="PTHR34472:SF1">
    <property type="entry name" value="SULFUR CARRIER PROTEIN THIS"/>
    <property type="match status" value="1"/>
</dbReference>
<organism evidence="1 2">
    <name type="scientific">Flexivirga endophytica</name>
    <dbReference type="NCBI Taxonomy" id="1849103"/>
    <lineage>
        <taxon>Bacteria</taxon>
        <taxon>Bacillati</taxon>
        <taxon>Actinomycetota</taxon>
        <taxon>Actinomycetes</taxon>
        <taxon>Micrococcales</taxon>
        <taxon>Dermacoccaceae</taxon>
        <taxon>Flexivirga</taxon>
    </lineage>
</organism>
<protein>
    <recommendedName>
        <fullName evidence="3">Sulfur carrier protein ThiS</fullName>
    </recommendedName>
</protein>
<dbReference type="CDD" id="cd00565">
    <property type="entry name" value="Ubl_ThiS"/>
    <property type="match status" value="1"/>
</dbReference>
<reference evidence="1" key="1">
    <citation type="journal article" date="2014" name="Int. J. Syst. Evol. Microbiol.">
        <title>Complete genome sequence of Corynebacterium casei LMG S-19264T (=DSM 44701T), isolated from a smear-ripened cheese.</title>
        <authorList>
            <consortium name="US DOE Joint Genome Institute (JGI-PGF)"/>
            <person name="Walter F."/>
            <person name="Albersmeier A."/>
            <person name="Kalinowski J."/>
            <person name="Ruckert C."/>
        </authorList>
    </citation>
    <scope>NUCLEOTIDE SEQUENCE</scope>
    <source>
        <strain evidence="1">CGMCC 1.15085</strain>
    </source>
</reference>
<evidence type="ECO:0000313" key="2">
    <source>
        <dbReference type="Proteomes" id="UP000636793"/>
    </source>
</evidence>
<dbReference type="PANTHER" id="PTHR34472">
    <property type="entry name" value="SULFUR CARRIER PROTEIN THIS"/>
    <property type="match status" value="1"/>
</dbReference>
<dbReference type="NCBIfam" id="TIGR01683">
    <property type="entry name" value="thiS"/>
    <property type="match status" value="1"/>
</dbReference>
<dbReference type="Pfam" id="PF02597">
    <property type="entry name" value="ThiS"/>
    <property type="match status" value="1"/>
</dbReference>
<dbReference type="RefSeq" id="WP_188837564.1">
    <property type="nucleotide sequence ID" value="NZ_BMHI01000004.1"/>
</dbReference>
<dbReference type="InterPro" id="IPR003749">
    <property type="entry name" value="ThiS/MoaD-like"/>
</dbReference>
<keyword evidence="2" id="KW-1185">Reference proteome</keyword>
<dbReference type="InterPro" id="IPR012675">
    <property type="entry name" value="Beta-grasp_dom_sf"/>
</dbReference>
<sequence>MTHTYRLNGDARTWQPGITLRQTLTTEGMEGTWFAVALNGAVVPASQWDATAVPPDSELEIIQPCQGG</sequence>
<reference evidence="1" key="2">
    <citation type="submission" date="2020-09" db="EMBL/GenBank/DDBJ databases">
        <authorList>
            <person name="Sun Q."/>
            <person name="Zhou Y."/>
        </authorList>
    </citation>
    <scope>NUCLEOTIDE SEQUENCE</scope>
    <source>
        <strain evidence="1">CGMCC 1.15085</strain>
    </source>
</reference>
<dbReference type="EMBL" id="BMHI01000004">
    <property type="protein sequence ID" value="GGB34988.1"/>
    <property type="molecule type" value="Genomic_DNA"/>
</dbReference>
<evidence type="ECO:0000313" key="1">
    <source>
        <dbReference type="EMBL" id="GGB34988.1"/>
    </source>
</evidence>
<gene>
    <name evidence="1" type="ORF">GCM10011492_27060</name>
</gene>
<dbReference type="Gene3D" id="3.10.20.30">
    <property type="match status" value="1"/>
</dbReference>
<dbReference type="InterPro" id="IPR016155">
    <property type="entry name" value="Mopterin_synth/thiamin_S_b"/>
</dbReference>
<dbReference type="AlphaFoldDB" id="A0A916WWC1"/>
<dbReference type="InterPro" id="IPR010035">
    <property type="entry name" value="Thi_S"/>
</dbReference>
<accession>A0A916WWC1</accession>
<proteinExistence type="predicted"/>
<evidence type="ECO:0008006" key="3">
    <source>
        <dbReference type="Google" id="ProtNLM"/>
    </source>
</evidence>
<dbReference type="Proteomes" id="UP000636793">
    <property type="component" value="Unassembled WGS sequence"/>
</dbReference>